<dbReference type="InterPro" id="IPR057993">
    <property type="entry name" value="HD-Zip_IV_C"/>
</dbReference>
<dbReference type="PANTHER" id="PTHR45654:SF107">
    <property type="entry name" value="HOMEOBOX-LEUCINE ZIPPER PROTEIN ANTHOCYANINLESS 2-LIKE ISOFORM X1"/>
    <property type="match status" value="1"/>
</dbReference>
<protein>
    <submittedName>
        <fullName evidence="9">Homeobox-leucine zipper family protein</fullName>
    </submittedName>
</protein>
<feature type="domain" description="START" evidence="8">
    <location>
        <begin position="117"/>
        <end position="325"/>
    </location>
</feature>
<dbReference type="SMART" id="SM00234">
    <property type="entry name" value="START"/>
    <property type="match status" value="1"/>
</dbReference>
<organism evidence="9 10">
    <name type="scientific">Hibiscus syriacus</name>
    <name type="common">Rose of Sharon</name>
    <dbReference type="NCBI Taxonomy" id="106335"/>
    <lineage>
        <taxon>Eukaryota</taxon>
        <taxon>Viridiplantae</taxon>
        <taxon>Streptophyta</taxon>
        <taxon>Embryophyta</taxon>
        <taxon>Tracheophyta</taxon>
        <taxon>Spermatophyta</taxon>
        <taxon>Magnoliopsida</taxon>
        <taxon>eudicotyledons</taxon>
        <taxon>Gunneridae</taxon>
        <taxon>Pentapetalae</taxon>
        <taxon>rosids</taxon>
        <taxon>malvids</taxon>
        <taxon>Malvales</taxon>
        <taxon>Malvaceae</taxon>
        <taxon>Malvoideae</taxon>
        <taxon>Hibiscus</taxon>
    </lineage>
</organism>
<feature type="transmembrane region" description="Helical" evidence="7">
    <location>
        <begin position="477"/>
        <end position="499"/>
    </location>
</feature>
<keyword evidence="5" id="KW-0539">Nucleus</keyword>
<evidence type="ECO:0000256" key="4">
    <source>
        <dbReference type="ARBA" id="ARBA00023163"/>
    </source>
</evidence>
<gene>
    <name evidence="9" type="ORF">F3Y22_tig00111330pilonHSYRG01041</name>
</gene>
<proteinExistence type="predicted"/>
<evidence type="ECO:0000256" key="5">
    <source>
        <dbReference type="ARBA" id="ARBA00023242"/>
    </source>
</evidence>
<dbReference type="InterPro" id="IPR042160">
    <property type="entry name" value="HD-Zip_IV"/>
</dbReference>
<keyword evidence="7" id="KW-1133">Transmembrane helix</keyword>
<keyword evidence="4" id="KW-0804">Transcription</keyword>
<evidence type="ECO:0000256" key="1">
    <source>
        <dbReference type="ARBA" id="ARBA00023015"/>
    </source>
</evidence>
<accession>A0A6A2YQ29</accession>
<evidence type="ECO:0000256" key="3">
    <source>
        <dbReference type="ARBA" id="ARBA00023155"/>
    </source>
</evidence>
<sequence length="500" mass="55205">MVVTHHRARRGGQLALLEVSSRWQWRGCSRLGHFSGNVGSNVAEAAGRSFGPRRRLGARAQLERDENEFLKQENAKLRVENDFFKLVLNSPICNNCGGPEVPDLSSSLNPTPPNPNALAAMDELIKMAQMGHPLWIKGLHDGLETLNLAEYERTFPSCIGIKPSEYTVEATRETAFVPLRSFALIETLMDANRWADMFPCLIAGSATVDVLSSGTVLSPFVPVHRVRFVRFCKQLSDGAWVVVNVSLDPSNAANPHIFANCRRLPSGCIIQDIDNKYTKVTLVEHSKYDESTVHHLLHPLHGSGFSFGAQMWISTIQRQCRCFALLLSPSTNGEGNAGITAVGGKNVLKLERHMTYNFLDCICALSELATSVWMPISLQWLFDYLVDVGMRCYWELFSIERSTPAIINVSKGPGQGDRVTLFSSGLATNGMLTLQETWSDASDALSVYALFDKPSASVVMNGGDMSQLVMFPTGFTILPMGVQVVVAYLQLGLSFWWAVR</sequence>
<dbReference type="InterPro" id="IPR002913">
    <property type="entry name" value="START_lipid-bd_dom"/>
</dbReference>
<dbReference type="GO" id="GO:0003677">
    <property type="term" value="F:DNA binding"/>
    <property type="evidence" value="ECO:0007669"/>
    <property type="project" value="UniProtKB-KW"/>
</dbReference>
<dbReference type="Pfam" id="PF25797">
    <property type="entry name" value="PDF2_C"/>
    <property type="match status" value="1"/>
</dbReference>
<dbReference type="EMBL" id="VEPZ02001308">
    <property type="protein sequence ID" value="KAE8681480.1"/>
    <property type="molecule type" value="Genomic_DNA"/>
</dbReference>
<dbReference type="AlphaFoldDB" id="A0A6A2YQ29"/>
<evidence type="ECO:0000313" key="10">
    <source>
        <dbReference type="Proteomes" id="UP000436088"/>
    </source>
</evidence>
<evidence type="ECO:0000256" key="2">
    <source>
        <dbReference type="ARBA" id="ARBA00023125"/>
    </source>
</evidence>
<evidence type="ECO:0000259" key="8">
    <source>
        <dbReference type="PROSITE" id="PS50848"/>
    </source>
</evidence>
<dbReference type="PANTHER" id="PTHR45654">
    <property type="entry name" value="HOMEOBOX-LEUCINE ZIPPER PROTEIN MERISTEM L1"/>
    <property type="match status" value="1"/>
</dbReference>
<evidence type="ECO:0000256" key="6">
    <source>
        <dbReference type="SAM" id="Coils"/>
    </source>
</evidence>
<dbReference type="Proteomes" id="UP000436088">
    <property type="component" value="Unassembled WGS sequence"/>
</dbReference>
<evidence type="ECO:0000256" key="7">
    <source>
        <dbReference type="SAM" id="Phobius"/>
    </source>
</evidence>
<keyword evidence="1" id="KW-0805">Transcription regulation</keyword>
<keyword evidence="7" id="KW-0812">Transmembrane</keyword>
<dbReference type="Pfam" id="PF01852">
    <property type="entry name" value="START"/>
    <property type="match status" value="1"/>
</dbReference>
<keyword evidence="10" id="KW-1185">Reference proteome</keyword>
<keyword evidence="7" id="KW-0472">Membrane</keyword>
<name>A0A6A2YQ29_HIBSY</name>
<dbReference type="PROSITE" id="PS50848">
    <property type="entry name" value="START"/>
    <property type="match status" value="1"/>
</dbReference>
<keyword evidence="3 9" id="KW-0371">Homeobox</keyword>
<evidence type="ECO:0000313" key="9">
    <source>
        <dbReference type="EMBL" id="KAE8681480.1"/>
    </source>
</evidence>
<dbReference type="SUPFAM" id="SSF55961">
    <property type="entry name" value="Bet v1-like"/>
    <property type="match status" value="1"/>
</dbReference>
<dbReference type="GO" id="GO:0008289">
    <property type="term" value="F:lipid binding"/>
    <property type="evidence" value="ECO:0007669"/>
    <property type="project" value="InterPro"/>
</dbReference>
<keyword evidence="2 9" id="KW-0238">DNA-binding</keyword>
<feature type="coiled-coil region" evidence="6">
    <location>
        <begin position="53"/>
        <end position="80"/>
    </location>
</feature>
<reference evidence="9" key="1">
    <citation type="submission" date="2019-09" db="EMBL/GenBank/DDBJ databases">
        <title>Draft genome information of white flower Hibiscus syriacus.</title>
        <authorList>
            <person name="Kim Y.-M."/>
        </authorList>
    </citation>
    <scope>NUCLEOTIDE SEQUENCE [LARGE SCALE GENOMIC DNA]</scope>
    <source>
        <strain evidence="9">YM2019G1</strain>
    </source>
</reference>
<comment type="caution">
    <text evidence="9">The sequence shown here is derived from an EMBL/GenBank/DDBJ whole genome shotgun (WGS) entry which is preliminary data.</text>
</comment>
<keyword evidence="6" id="KW-0175">Coiled coil</keyword>
<dbReference type="CDD" id="cd08875">
    <property type="entry name" value="START_ArGLABRA2_like"/>
    <property type="match status" value="1"/>
</dbReference>